<evidence type="ECO:0000313" key="2">
    <source>
        <dbReference type="EMBL" id="MBW4668837.1"/>
    </source>
</evidence>
<name>A0A951QMR0_9CYAN</name>
<feature type="domain" description="Putative restriction endonuclease" evidence="1">
    <location>
        <begin position="64"/>
        <end position="171"/>
    </location>
</feature>
<dbReference type="PANTHER" id="PTHR33352:SF3">
    <property type="entry name" value="SLR1612 PROTEIN"/>
    <property type="match status" value="1"/>
</dbReference>
<dbReference type="EMBL" id="JAHHGZ010000015">
    <property type="protein sequence ID" value="MBW4668837.1"/>
    <property type="molecule type" value="Genomic_DNA"/>
</dbReference>
<proteinExistence type="predicted"/>
<gene>
    <name evidence="2" type="ORF">KME60_15790</name>
</gene>
<dbReference type="GO" id="GO:0004519">
    <property type="term" value="F:endonuclease activity"/>
    <property type="evidence" value="ECO:0007669"/>
    <property type="project" value="UniProtKB-KW"/>
</dbReference>
<reference evidence="2" key="2">
    <citation type="journal article" date="2022" name="Microbiol. Resour. Announc.">
        <title>Metagenome Sequencing to Explore Phylogenomics of Terrestrial Cyanobacteria.</title>
        <authorList>
            <person name="Ward R.D."/>
            <person name="Stajich J.E."/>
            <person name="Johansen J.R."/>
            <person name="Huntemann M."/>
            <person name="Clum A."/>
            <person name="Foster B."/>
            <person name="Foster B."/>
            <person name="Roux S."/>
            <person name="Palaniappan K."/>
            <person name="Varghese N."/>
            <person name="Mukherjee S."/>
            <person name="Reddy T.B.K."/>
            <person name="Daum C."/>
            <person name="Copeland A."/>
            <person name="Chen I.A."/>
            <person name="Ivanova N.N."/>
            <person name="Kyrpides N.C."/>
            <person name="Shapiro N."/>
            <person name="Eloe-Fadrosh E.A."/>
            <person name="Pietrasiak N."/>
        </authorList>
    </citation>
    <scope>NUCLEOTIDE SEQUENCE</scope>
    <source>
        <strain evidence="2">GSE-NOS-MK-12-04C</strain>
    </source>
</reference>
<organism evidence="2 3">
    <name type="scientific">Cyanomargarita calcarea GSE-NOS-MK-12-04C</name>
    <dbReference type="NCBI Taxonomy" id="2839659"/>
    <lineage>
        <taxon>Bacteria</taxon>
        <taxon>Bacillati</taxon>
        <taxon>Cyanobacteriota</taxon>
        <taxon>Cyanophyceae</taxon>
        <taxon>Nostocales</taxon>
        <taxon>Cyanomargaritaceae</taxon>
        <taxon>Cyanomargarita</taxon>
    </lineage>
</organism>
<keyword evidence="2" id="KW-0255">Endonuclease</keyword>
<dbReference type="InterPro" id="IPR008538">
    <property type="entry name" value="Uma2"/>
</dbReference>
<evidence type="ECO:0000259" key="1">
    <source>
        <dbReference type="Pfam" id="PF05685"/>
    </source>
</evidence>
<comment type="caution">
    <text evidence="2">The sequence shown here is derived from an EMBL/GenBank/DDBJ whole genome shotgun (WGS) entry which is preliminary data.</text>
</comment>
<accession>A0A951QMR0</accession>
<dbReference type="PANTHER" id="PTHR33352">
    <property type="entry name" value="SLR1095 PROTEIN"/>
    <property type="match status" value="1"/>
</dbReference>
<evidence type="ECO:0000313" key="3">
    <source>
        <dbReference type="Proteomes" id="UP000729701"/>
    </source>
</evidence>
<protein>
    <submittedName>
        <fullName evidence="2">Uma2 family endonuclease</fullName>
    </submittedName>
</protein>
<reference evidence="2" key="1">
    <citation type="submission" date="2021-05" db="EMBL/GenBank/DDBJ databases">
        <authorList>
            <person name="Pietrasiak N."/>
            <person name="Ward R."/>
            <person name="Stajich J.E."/>
            <person name="Kurbessoian T."/>
        </authorList>
    </citation>
    <scope>NUCLEOTIDE SEQUENCE</scope>
    <source>
        <strain evidence="2">GSE-NOS-MK-12-04C</strain>
    </source>
</reference>
<dbReference type="AlphaFoldDB" id="A0A951QMR0"/>
<keyword evidence="2" id="KW-0540">Nuclease</keyword>
<keyword evidence="2" id="KW-0378">Hydrolase</keyword>
<dbReference type="Pfam" id="PF05685">
    <property type="entry name" value="Uma2"/>
    <property type="match status" value="1"/>
</dbReference>
<sequence>MLANSTFEVTWEKLPDDFVLDDEPVDNINQPPLAAALTESLELAGKLPTNALTTTNYGICATLNNRIVVKAPDWGYVPSIRVPRDEVTRSYTPRLQGDIPVIVMEFISDTEGTEYSSKPTYPPGKWFFYEQILQVPNYAIFEPSTGMLEVYRFDNLGRYEIQTPDGNNRYWVAEMNLFLGVWQGNRENRNSYWLRWWDENGELLLWGSELVTAERQRAERLAQQLRAAGIEPEV</sequence>
<dbReference type="Proteomes" id="UP000729701">
    <property type="component" value="Unassembled WGS sequence"/>
</dbReference>